<sequence length="87" mass="10020">MASWQFRPKRRPEGFYFEPILRIDGVRSYNNPLAVYLIALEVLLPLQSKTTEKARQLQAVWQNNDSVANDYRFVAEGGADFTVPPTF</sequence>
<dbReference type="GeneID" id="82526846"/>
<evidence type="ECO:0000313" key="1">
    <source>
        <dbReference type="EMBL" id="PWB01020.1"/>
    </source>
</evidence>
<protein>
    <submittedName>
        <fullName evidence="1">Uncharacterized protein</fullName>
    </submittedName>
</protein>
<evidence type="ECO:0000313" key="2">
    <source>
        <dbReference type="Proteomes" id="UP000244905"/>
    </source>
</evidence>
<organism evidence="1 2">
    <name type="scientific">Duncaniella muris</name>
    <dbReference type="NCBI Taxonomy" id="2094150"/>
    <lineage>
        <taxon>Bacteria</taxon>
        <taxon>Pseudomonadati</taxon>
        <taxon>Bacteroidota</taxon>
        <taxon>Bacteroidia</taxon>
        <taxon>Bacteroidales</taxon>
        <taxon>Muribaculaceae</taxon>
        <taxon>Duncaniella</taxon>
    </lineage>
</organism>
<dbReference type="AlphaFoldDB" id="A0A2V1IMU9"/>
<reference evidence="2" key="1">
    <citation type="submission" date="2018-02" db="EMBL/GenBank/DDBJ databases">
        <authorList>
            <person name="Clavel T."/>
            <person name="Strowig T."/>
        </authorList>
    </citation>
    <scope>NUCLEOTIDE SEQUENCE [LARGE SCALE GENOMIC DNA]</scope>
    <source>
        <strain evidence="2">DSM 103720</strain>
    </source>
</reference>
<dbReference type="EMBL" id="PUEC01000027">
    <property type="protein sequence ID" value="PWB01020.1"/>
    <property type="molecule type" value="Genomic_DNA"/>
</dbReference>
<accession>A0A2V1IMU9</accession>
<dbReference type="RefSeq" id="WP_107032982.1">
    <property type="nucleotide sequence ID" value="NZ_CAOLBL010000030.1"/>
</dbReference>
<dbReference type="Proteomes" id="UP000244905">
    <property type="component" value="Unassembled WGS sequence"/>
</dbReference>
<name>A0A2V1IMU9_9BACT</name>
<gene>
    <name evidence="1" type="ORF">C5O23_10920</name>
</gene>
<comment type="caution">
    <text evidence="1">The sequence shown here is derived from an EMBL/GenBank/DDBJ whole genome shotgun (WGS) entry which is preliminary data.</text>
</comment>
<keyword evidence="2" id="KW-1185">Reference proteome</keyword>
<proteinExistence type="predicted"/>